<protein>
    <submittedName>
        <fullName evidence="1">Uncharacterized protein</fullName>
    </submittedName>
</protein>
<name>A0A0X3PD31_SCHSO</name>
<evidence type="ECO:0000313" key="1">
    <source>
        <dbReference type="EMBL" id="JAP47827.1"/>
    </source>
</evidence>
<proteinExistence type="predicted"/>
<accession>A0A0X3PD31</accession>
<organism evidence="1">
    <name type="scientific">Schistocephalus solidus</name>
    <name type="common">Tapeworm</name>
    <dbReference type="NCBI Taxonomy" id="70667"/>
    <lineage>
        <taxon>Eukaryota</taxon>
        <taxon>Metazoa</taxon>
        <taxon>Spiralia</taxon>
        <taxon>Lophotrochozoa</taxon>
        <taxon>Platyhelminthes</taxon>
        <taxon>Cestoda</taxon>
        <taxon>Eucestoda</taxon>
        <taxon>Diphyllobothriidea</taxon>
        <taxon>Diphyllobothriidae</taxon>
        <taxon>Schistocephalus</taxon>
    </lineage>
</organism>
<dbReference type="AlphaFoldDB" id="A0A0X3PD31"/>
<dbReference type="EMBL" id="GEEE01015398">
    <property type="protein sequence ID" value="JAP47827.1"/>
    <property type="molecule type" value="Transcribed_RNA"/>
</dbReference>
<sequence>MDLSQSSLNVDVVLQRIEDVVFLTITQKVWSCYINDNFVIVKTFDIEHLKELINLVDASIQFTMGTEINNQLSFINVLVSGCTNGHLRTVVLRKSHQQKANATFRNMHSLSHKLSCVRLRGTLLTLLAAFFTGRLQTAASIPRSHDLLQLTVVSPKAPF</sequence>
<gene>
    <name evidence="1" type="ORF">TR87010</name>
</gene>
<reference evidence="1" key="1">
    <citation type="submission" date="2016-01" db="EMBL/GenBank/DDBJ databases">
        <title>Reference transcriptome for the parasite Schistocephalus solidus: insights into the molecular evolution of parasitism.</title>
        <authorList>
            <person name="Hebert F.O."/>
            <person name="Grambauer S."/>
            <person name="Barber I."/>
            <person name="Landry C.R."/>
            <person name="Aubin-Horth N."/>
        </authorList>
    </citation>
    <scope>NUCLEOTIDE SEQUENCE</scope>
</reference>